<protein>
    <submittedName>
        <fullName evidence="1">Ester cyclase</fullName>
    </submittedName>
</protein>
<name>A0ABZ1X975_9ACTN</name>
<dbReference type="EMBL" id="CP109011">
    <property type="protein sequence ID" value="WUT48106.1"/>
    <property type="molecule type" value="Genomic_DNA"/>
</dbReference>
<proteinExistence type="predicted"/>
<sequence length="41" mass="4591">MPSQSEVLGMMRSAFPDVQWTLEEKVTEGDTVAARFTMRGT</sequence>
<dbReference type="SUPFAM" id="SSF54427">
    <property type="entry name" value="NTF2-like"/>
    <property type="match status" value="1"/>
</dbReference>
<organism evidence="1 2">
    <name type="scientific">Streptomyces pseudovenezuelae</name>
    <dbReference type="NCBI Taxonomy" id="67350"/>
    <lineage>
        <taxon>Bacteria</taxon>
        <taxon>Bacillati</taxon>
        <taxon>Actinomycetota</taxon>
        <taxon>Actinomycetes</taxon>
        <taxon>Kitasatosporales</taxon>
        <taxon>Streptomycetaceae</taxon>
        <taxon>Streptomyces</taxon>
        <taxon>Streptomyces aurantiacus group</taxon>
    </lineage>
</organism>
<dbReference type="InterPro" id="IPR032710">
    <property type="entry name" value="NTF2-like_dom_sf"/>
</dbReference>
<evidence type="ECO:0000313" key="2">
    <source>
        <dbReference type="Proteomes" id="UP001432168"/>
    </source>
</evidence>
<gene>
    <name evidence="1" type="ORF">OG929_39925</name>
</gene>
<dbReference type="InterPro" id="IPR009959">
    <property type="entry name" value="Cyclase_SnoaL-like"/>
</dbReference>
<dbReference type="Gene3D" id="3.10.450.50">
    <property type="match status" value="1"/>
</dbReference>
<dbReference type="RefSeq" id="WP_329270870.1">
    <property type="nucleotide sequence ID" value="NZ_CP109011.1"/>
</dbReference>
<keyword evidence="2" id="KW-1185">Reference proteome</keyword>
<dbReference type="Proteomes" id="UP001432168">
    <property type="component" value="Chromosome"/>
</dbReference>
<accession>A0ABZ1X975</accession>
<reference evidence="1" key="1">
    <citation type="submission" date="2022-10" db="EMBL/GenBank/DDBJ databases">
        <title>The complete genomes of actinobacterial strains from the NBC collection.</title>
        <authorList>
            <person name="Joergensen T.S."/>
            <person name="Alvarez Arevalo M."/>
            <person name="Sterndorff E.B."/>
            <person name="Faurdal D."/>
            <person name="Vuksanovic O."/>
            <person name="Mourched A.-S."/>
            <person name="Charusanti P."/>
            <person name="Shaw S."/>
            <person name="Blin K."/>
            <person name="Weber T."/>
        </authorList>
    </citation>
    <scope>NUCLEOTIDE SEQUENCE</scope>
    <source>
        <strain evidence="1">NBC_00686</strain>
    </source>
</reference>
<dbReference type="Pfam" id="PF07366">
    <property type="entry name" value="SnoaL"/>
    <property type="match status" value="1"/>
</dbReference>
<evidence type="ECO:0000313" key="1">
    <source>
        <dbReference type="EMBL" id="WUT48106.1"/>
    </source>
</evidence>